<dbReference type="EMBL" id="BIFY01000071">
    <property type="protein sequence ID" value="GCE61435.1"/>
    <property type="molecule type" value="Genomic_DNA"/>
</dbReference>
<organism evidence="2 3">
    <name type="scientific">Microcystis aeruginosa NIES-4285</name>
    <dbReference type="NCBI Taxonomy" id="2497681"/>
    <lineage>
        <taxon>Bacteria</taxon>
        <taxon>Bacillati</taxon>
        <taxon>Cyanobacteriota</taxon>
        <taxon>Cyanophyceae</taxon>
        <taxon>Oscillatoriophycideae</taxon>
        <taxon>Chroococcales</taxon>
        <taxon>Microcystaceae</taxon>
        <taxon>Microcystis</taxon>
    </lineage>
</organism>
<comment type="caution">
    <text evidence="2">The sequence shown here is derived from an EMBL/GenBank/DDBJ whole genome shotgun (WGS) entry which is preliminary data.</text>
</comment>
<dbReference type="AlphaFoldDB" id="A0A402DH05"/>
<sequence length="105" mass="12385">MRQKRNFWQKLAILLTTTLATLFGYGQSKVLSIEAKAASRLGVQERLDRVREQLELHKQELNSQDYGSDSPNKPIDNLEEQSEQRLAQWGDWYNGWRNWANWGNY</sequence>
<protein>
    <submittedName>
        <fullName evidence="2">Uncharacterized protein</fullName>
    </submittedName>
</protein>
<dbReference type="Proteomes" id="UP000289660">
    <property type="component" value="Unassembled WGS sequence"/>
</dbReference>
<feature type="region of interest" description="Disordered" evidence="1">
    <location>
        <begin position="61"/>
        <end position="82"/>
    </location>
</feature>
<evidence type="ECO:0000313" key="2">
    <source>
        <dbReference type="EMBL" id="GCE61435.1"/>
    </source>
</evidence>
<reference evidence="3" key="1">
    <citation type="submission" date="2018-12" db="EMBL/GenBank/DDBJ databases">
        <title>Genome sequence of Microcystis aeruginosa NIES-4285.</title>
        <authorList>
            <person name="Tanabe Y."/>
        </authorList>
    </citation>
    <scope>NUCLEOTIDE SEQUENCE [LARGE SCALE GENOMIC DNA]</scope>
    <source>
        <strain evidence="3">NIES-4285</strain>
    </source>
</reference>
<feature type="compositionally biased region" description="Polar residues" evidence="1">
    <location>
        <begin position="61"/>
        <end position="71"/>
    </location>
</feature>
<evidence type="ECO:0000313" key="3">
    <source>
        <dbReference type="Proteomes" id="UP000289660"/>
    </source>
</evidence>
<gene>
    <name evidence="2" type="ORF">MiAbB_03371</name>
</gene>
<dbReference type="RefSeq" id="WP_130757863.1">
    <property type="nucleotide sequence ID" value="NZ_BIFY01000071.1"/>
</dbReference>
<evidence type="ECO:0000256" key="1">
    <source>
        <dbReference type="SAM" id="MobiDB-lite"/>
    </source>
</evidence>
<accession>A0A402DH05</accession>
<proteinExistence type="predicted"/>
<name>A0A402DH05_MICAE</name>